<feature type="transmembrane region" description="Helical" evidence="6">
    <location>
        <begin position="39"/>
        <end position="61"/>
    </location>
</feature>
<keyword evidence="3 6" id="KW-0812">Transmembrane</keyword>
<sequence length="481" mass="51789">MIWRHLFGYLPVNVIQGLVSFGAVYAFTRLLGDDGYGSYALVLTIMSASHTTTLTWTEAAAYRFAGEAQSKGGMNDHIRTSIYLALFSLIPALLIVACGWMASENNPNMQAAIIWLALSMPCLSIIQMSLEIHKARQQVSRFAKVSIAHALTGFCGGLYFASQTDAGAAAPFMGLALSGVIFASVQGLFLWKESKDGSFQMVRAKRYFAYGMPLALALLLEIALSASDRFLIAYFIDNAAVGAYAAGYGVSDQSIRLLCMWGAMAGAPLLMESYEKHGLNGIEEPGKAMIRMLMLIAFPAATGLAMVAEPLAQFMIGEELRDQAKHTIPWIALAGLMNGLVIYYFSESFQLARKTALRASLMLIPAILNVILNIILLPKMGLMGAVYATVICYGVALIIIMGVGRRFIPLPVPMKDIVLIAIACAGMASIVYILPQIGGFPELMLKAIVGGIIYGVLAIVLNAAGAKDLIKALKDRKNATQ</sequence>
<dbReference type="PANTHER" id="PTHR30250:SF11">
    <property type="entry name" value="O-ANTIGEN TRANSPORTER-RELATED"/>
    <property type="match status" value="1"/>
</dbReference>
<feature type="transmembrane region" description="Helical" evidence="6">
    <location>
        <begin position="142"/>
        <end position="162"/>
    </location>
</feature>
<keyword evidence="4 6" id="KW-1133">Transmembrane helix</keyword>
<dbReference type="STRING" id="582402.Hbal_0100"/>
<dbReference type="GO" id="GO:0005886">
    <property type="term" value="C:plasma membrane"/>
    <property type="evidence" value="ECO:0007669"/>
    <property type="project" value="UniProtKB-SubCell"/>
</dbReference>
<evidence type="ECO:0000313" key="7">
    <source>
        <dbReference type="EMBL" id="ACT57802.1"/>
    </source>
</evidence>
<dbReference type="PANTHER" id="PTHR30250">
    <property type="entry name" value="PST FAMILY PREDICTED COLANIC ACID TRANSPORTER"/>
    <property type="match status" value="1"/>
</dbReference>
<feature type="transmembrane region" description="Helical" evidence="6">
    <location>
        <begin position="109"/>
        <end position="130"/>
    </location>
</feature>
<evidence type="ECO:0000256" key="4">
    <source>
        <dbReference type="ARBA" id="ARBA00022989"/>
    </source>
</evidence>
<dbReference type="EMBL" id="CP001678">
    <property type="protein sequence ID" value="ACT57802.1"/>
    <property type="molecule type" value="Genomic_DNA"/>
</dbReference>
<evidence type="ECO:0000256" key="5">
    <source>
        <dbReference type="ARBA" id="ARBA00023136"/>
    </source>
</evidence>
<accession>C6XKX3</accession>
<name>C6XKX3_HIRBI</name>
<comment type="subcellular location">
    <subcellularLocation>
        <location evidence="1">Cell membrane</location>
        <topology evidence="1">Multi-pass membrane protein</topology>
    </subcellularLocation>
</comment>
<dbReference type="RefSeq" id="WP_012777960.1">
    <property type="nucleotide sequence ID" value="NC_012982.1"/>
</dbReference>
<dbReference type="eggNOG" id="COG2244">
    <property type="taxonomic scope" value="Bacteria"/>
</dbReference>
<feature type="transmembrane region" description="Helical" evidence="6">
    <location>
        <begin position="328"/>
        <end position="345"/>
    </location>
</feature>
<dbReference type="Proteomes" id="UP000002745">
    <property type="component" value="Chromosome"/>
</dbReference>
<feature type="transmembrane region" description="Helical" evidence="6">
    <location>
        <begin position="443"/>
        <end position="464"/>
    </location>
</feature>
<dbReference type="AlphaFoldDB" id="C6XKX3"/>
<organism evidence="7 8">
    <name type="scientific">Hirschia baltica (strain ATCC 49814 / DSM 5838 / IFAM 1418)</name>
    <dbReference type="NCBI Taxonomy" id="582402"/>
    <lineage>
        <taxon>Bacteria</taxon>
        <taxon>Pseudomonadati</taxon>
        <taxon>Pseudomonadota</taxon>
        <taxon>Alphaproteobacteria</taxon>
        <taxon>Hyphomonadales</taxon>
        <taxon>Hyphomonadaceae</taxon>
        <taxon>Hirschia</taxon>
    </lineage>
</organism>
<evidence type="ECO:0000256" key="3">
    <source>
        <dbReference type="ARBA" id="ARBA00022692"/>
    </source>
</evidence>
<reference evidence="8" key="1">
    <citation type="journal article" date="2011" name="J. Bacteriol.">
        <title>Genome sequences of eight morphologically diverse alphaproteobacteria.</title>
        <authorList>
            <consortium name="US DOE Joint Genome Institute"/>
            <person name="Brown P.J."/>
            <person name="Kysela D.T."/>
            <person name="Buechlein A."/>
            <person name="Hemmerich C."/>
            <person name="Brun Y.V."/>
        </authorList>
    </citation>
    <scope>NUCLEOTIDE SEQUENCE [LARGE SCALE GENOMIC DNA]</scope>
    <source>
        <strain evidence="8">ATCC 49814 / DSM 5838 / IFAM 1418</strain>
    </source>
</reference>
<keyword evidence="5 6" id="KW-0472">Membrane</keyword>
<feature type="transmembrane region" description="Helical" evidence="6">
    <location>
        <begin position="212"/>
        <end position="235"/>
    </location>
</feature>
<evidence type="ECO:0000256" key="6">
    <source>
        <dbReference type="SAM" id="Phobius"/>
    </source>
</evidence>
<feature type="transmembrane region" description="Helical" evidence="6">
    <location>
        <begin position="416"/>
        <end position="437"/>
    </location>
</feature>
<dbReference type="Pfam" id="PF13440">
    <property type="entry name" value="Polysacc_synt_3"/>
    <property type="match status" value="1"/>
</dbReference>
<feature type="transmembrane region" description="Helical" evidence="6">
    <location>
        <begin position="357"/>
        <end position="376"/>
    </location>
</feature>
<feature type="transmembrane region" description="Helical" evidence="6">
    <location>
        <begin position="168"/>
        <end position="191"/>
    </location>
</feature>
<evidence type="ECO:0000256" key="1">
    <source>
        <dbReference type="ARBA" id="ARBA00004651"/>
    </source>
</evidence>
<dbReference type="InterPro" id="IPR050833">
    <property type="entry name" value="Poly_Biosynth_Transport"/>
</dbReference>
<evidence type="ECO:0000256" key="2">
    <source>
        <dbReference type="ARBA" id="ARBA00022475"/>
    </source>
</evidence>
<dbReference type="HOGENOM" id="CLU_022017_7_3_5"/>
<feature type="transmembrane region" description="Helical" evidence="6">
    <location>
        <begin position="292"/>
        <end position="316"/>
    </location>
</feature>
<gene>
    <name evidence="7" type="ordered locus">Hbal_0100</name>
</gene>
<keyword evidence="2" id="KW-1003">Cell membrane</keyword>
<dbReference type="OrthoDB" id="5906224at2"/>
<feature type="transmembrane region" description="Helical" evidence="6">
    <location>
        <begin position="382"/>
        <end position="404"/>
    </location>
</feature>
<feature type="transmembrane region" description="Helical" evidence="6">
    <location>
        <begin position="82"/>
        <end position="103"/>
    </location>
</feature>
<evidence type="ECO:0000313" key="8">
    <source>
        <dbReference type="Proteomes" id="UP000002745"/>
    </source>
</evidence>
<protein>
    <submittedName>
        <fullName evidence="7">Polysaccharide biosynthesis protein</fullName>
    </submittedName>
</protein>
<feature type="transmembrane region" description="Helical" evidence="6">
    <location>
        <begin position="7"/>
        <end position="27"/>
    </location>
</feature>
<keyword evidence="8" id="KW-1185">Reference proteome</keyword>
<proteinExistence type="predicted"/>
<dbReference type="KEGG" id="hba:Hbal_0100"/>